<evidence type="ECO:0000256" key="1">
    <source>
        <dbReference type="SAM" id="Coils"/>
    </source>
</evidence>
<sequence>MDVHLVRLLKNNNAPPEDVIQEVRSLLKIPLQELSETDANIASLERQLRILEEKRKKTESLVEDYQIILSPIRRLPNDLLHEIFYHCLPTQRNSALVASDAPILLTRICSKWRSLALSSPRLWAQLHITFCDDYRTSPPPYTTLILDNDQELQLHASSVLKLRCEVVKEWLARSGSCPLSISL</sequence>
<comment type="caution">
    <text evidence="2">The sequence shown here is derived from an EMBL/GenBank/DDBJ whole genome shotgun (WGS) entry which is preliminary data.</text>
</comment>
<keyword evidence="1" id="KW-0175">Coiled coil</keyword>
<evidence type="ECO:0008006" key="4">
    <source>
        <dbReference type="Google" id="ProtNLM"/>
    </source>
</evidence>
<dbReference type="AlphaFoldDB" id="A0A9P5TKC8"/>
<organism evidence="2 3">
    <name type="scientific">Gymnopilus junonius</name>
    <name type="common">Spectacular rustgill mushroom</name>
    <name type="synonym">Gymnopilus spectabilis subsp. junonius</name>
    <dbReference type="NCBI Taxonomy" id="109634"/>
    <lineage>
        <taxon>Eukaryota</taxon>
        <taxon>Fungi</taxon>
        <taxon>Dikarya</taxon>
        <taxon>Basidiomycota</taxon>
        <taxon>Agaricomycotina</taxon>
        <taxon>Agaricomycetes</taxon>
        <taxon>Agaricomycetidae</taxon>
        <taxon>Agaricales</taxon>
        <taxon>Agaricineae</taxon>
        <taxon>Hymenogastraceae</taxon>
        <taxon>Gymnopilus</taxon>
    </lineage>
</organism>
<feature type="non-terminal residue" evidence="2">
    <location>
        <position position="183"/>
    </location>
</feature>
<evidence type="ECO:0000313" key="3">
    <source>
        <dbReference type="Proteomes" id="UP000724874"/>
    </source>
</evidence>
<accession>A0A9P5TKC8</accession>
<reference evidence="2" key="1">
    <citation type="submission" date="2020-11" db="EMBL/GenBank/DDBJ databases">
        <authorList>
            <consortium name="DOE Joint Genome Institute"/>
            <person name="Ahrendt S."/>
            <person name="Riley R."/>
            <person name="Andreopoulos W."/>
            <person name="LaButti K."/>
            <person name="Pangilinan J."/>
            <person name="Ruiz-duenas F.J."/>
            <person name="Barrasa J.M."/>
            <person name="Sanchez-Garcia M."/>
            <person name="Camarero S."/>
            <person name="Miyauchi S."/>
            <person name="Serrano A."/>
            <person name="Linde D."/>
            <person name="Babiker R."/>
            <person name="Drula E."/>
            <person name="Ayuso-Fernandez I."/>
            <person name="Pacheco R."/>
            <person name="Padilla G."/>
            <person name="Ferreira P."/>
            <person name="Barriuso J."/>
            <person name="Kellner H."/>
            <person name="Castanera R."/>
            <person name="Alfaro M."/>
            <person name="Ramirez L."/>
            <person name="Pisabarro A.G."/>
            <person name="Kuo A."/>
            <person name="Tritt A."/>
            <person name="Lipzen A."/>
            <person name="He G."/>
            <person name="Yan M."/>
            <person name="Ng V."/>
            <person name="Cullen D."/>
            <person name="Martin F."/>
            <person name="Rosso M.-N."/>
            <person name="Henrissat B."/>
            <person name="Hibbett D."/>
            <person name="Martinez A.T."/>
            <person name="Grigoriev I.V."/>
        </authorList>
    </citation>
    <scope>NUCLEOTIDE SEQUENCE</scope>
    <source>
        <strain evidence="2">AH 44721</strain>
    </source>
</reference>
<gene>
    <name evidence="2" type="ORF">CPB84DRAFT_1683177</name>
</gene>
<feature type="coiled-coil region" evidence="1">
    <location>
        <begin position="34"/>
        <end position="68"/>
    </location>
</feature>
<proteinExistence type="predicted"/>
<dbReference type="Proteomes" id="UP000724874">
    <property type="component" value="Unassembled WGS sequence"/>
</dbReference>
<evidence type="ECO:0000313" key="2">
    <source>
        <dbReference type="EMBL" id="KAF8891942.1"/>
    </source>
</evidence>
<name>A0A9P5TKC8_GYMJU</name>
<protein>
    <recommendedName>
        <fullName evidence="4">F-box domain-containing protein</fullName>
    </recommendedName>
</protein>
<keyword evidence="3" id="KW-1185">Reference proteome</keyword>
<dbReference type="OrthoDB" id="3221235at2759"/>
<dbReference type="EMBL" id="JADNYJ010000070">
    <property type="protein sequence ID" value="KAF8891942.1"/>
    <property type="molecule type" value="Genomic_DNA"/>
</dbReference>